<accession>A0A857J756</accession>
<dbReference type="Pfam" id="PF01904">
    <property type="entry name" value="DUF72"/>
    <property type="match status" value="1"/>
</dbReference>
<organism evidence="1 2">
    <name type="scientific">Xylophilus rhododendri</name>
    <dbReference type="NCBI Taxonomy" id="2697032"/>
    <lineage>
        <taxon>Bacteria</taxon>
        <taxon>Pseudomonadati</taxon>
        <taxon>Pseudomonadota</taxon>
        <taxon>Betaproteobacteria</taxon>
        <taxon>Burkholderiales</taxon>
        <taxon>Xylophilus</taxon>
    </lineage>
</organism>
<name>A0A857J756_9BURK</name>
<keyword evidence="2" id="KW-1185">Reference proteome</keyword>
<dbReference type="InterPro" id="IPR002763">
    <property type="entry name" value="DUF72"/>
</dbReference>
<evidence type="ECO:0000313" key="2">
    <source>
        <dbReference type="Proteomes" id="UP000464787"/>
    </source>
</evidence>
<sequence>MTLLAGSASWTDPTLLTPGLFYPTDVHTAEQRLRFYASRFPMVEVDSSFYGLPTPHNAALWAERTPPGFVFDIKAFRAFTGHDIPLSCLPRELRGQVGTQETVQWRDLPSDVRQELWWRMRAALHPLQAAGKLGAVLFQFSPTVRPGAVVETHLEHCVDMMAGATVAFEFRHRSWFEGPQARRTLAMMRELGVVNVVVDAPQGDFDNSVPAVWEATHPELAIVRLHGRNASAWNRSAGASSGRFQYVYSDAELGAMLPGMRRLEEQAGQVHATFNTNYRDQGQVNARRLLTLWYGDASTQLH</sequence>
<dbReference type="Proteomes" id="UP000464787">
    <property type="component" value="Chromosome"/>
</dbReference>
<gene>
    <name evidence="1" type="ORF">GT347_18815</name>
</gene>
<dbReference type="Gene3D" id="3.20.20.410">
    <property type="entry name" value="Protein of unknown function UPF0759"/>
    <property type="match status" value="1"/>
</dbReference>
<dbReference type="RefSeq" id="WP_160553661.1">
    <property type="nucleotide sequence ID" value="NZ_CP047650.1"/>
</dbReference>
<reference evidence="1 2" key="1">
    <citation type="submission" date="2020-01" db="EMBL/GenBank/DDBJ databases">
        <title>Genome sequencing of strain KACC 21265.</title>
        <authorList>
            <person name="Heo J."/>
            <person name="Kim S.-J."/>
            <person name="Kim J.-S."/>
            <person name="Hong S.-B."/>
            <person name="Kwon S.-W."/>
        </authorList>
    </citation>
    <scope>NUCLEOTIDE SEQUENCE [LARGE SCALE GENOMIC DNA]</scope>
    <source>
        <strain evidence="1 2">KACC 21265</strain>
    </source>
</reference>
<dbReference type="PANTHER" id="PTHR30348:SF13">
    <property type="entry name" value="UPF0759 PROTEIN YUNF"/>
    <property type="match status" value="1"/>
</dbReference>
<dbReference type="KEGG" id="xyk:GT347_18815"/>
<proteinExistence type="predicted"/>
<dbReference type="SUPFAM" id="SSF117396">
    <property type="entry name" value="TM1631-like"/>
    <property type="match status" value="1"/>
</dbReference>
<protein>
    <submittedName>
        <fullName evidence="1">DUF72 domain-containing protein</fullName>
    </submittedName>
</protein>
<dbReference type="InterPro" id="IPR036520">
    <property type="entry name" value="UPF0759_sf"/>
</dbReference>
<evidence type="ECO:0000313" key="1">
    <source>
        <dbReference type="EMBL" id="QHI99850.1"/>
    </source>
</evidence>
<dbReference type="PANTHER" id="PTHR30348">
    <property type="entry name" value="UNCHARACTERIZED PROTEIN YECE"/>
    <property type="match status" value="1"/>
</dbReference>
<dbReference type="EMBL" id="CP047650">
    <property type="protein sequence ID" value="QHI99850.1"/>
    <property type="molecule type" value="Genomic_DNA"/>
</dbReference>
<dbReference type="AlphaFoldDB" id="A0A857J756"/>